<proteinExistence type="predicted"/>
<dbReference type="InterPro" id="IPR012337">
    <property type="entry name" value="RNaseH-like_sf"/>
</dbReference>
<name>A0A1E3BKH2_ASPCR</name>
<dbReference type="InterPro" id="IPR000477">
    <property type="entry name" value="RT_dom"/>
</dbReference>
<dbReference type="Pfam" id="PF00078">
    <property type="entry name" value="RVT_1"/>
    <property type="match status" value="1"/>
</dbReference>
<dbReference type="PANTHER" id="PTHR33481">
    <property type="entry name" value="REVERSE TRANSCRIPTASE"/>
    <property type="match status" value="1"/>
</dbReference>
<dbReference type="CDD" id="cd09276">
    <property type="entry name" value="Rnase_HI_RT_non_LTR"/>
    <property type="match status" value="1"/>
</dbReference>
<reference evidence="3 4" key="1">
    <citation type="journal article" date="2016" name="BMC Genomics">
        <title>Comparative genomic and transcriptomic analyses of the Fuzhuan brick tea-fermentation fungus Aspergillus cristatus.</title>
        <authorList>
            <person name="Ge Y."/>
            <person name="Wang Y."/>
            <person name="Liu Y."/>
            <person name="Tan Y."/>
            <person name="Ren X."/>
            <person name="Zhang X."/>
            <person name="Hyde K.D."/>
            <person name="Liu Y."/>
            <person name="Liu Z."/>
        </authorList>
    </citation>
    <scope>NUCLEOTIDE SEQUENCE [LARGE SCALE GENOMIC DNA]</scope>
    <source>
        <strain evidence="3 4">GZAAS20.1005</strain>
    </source>
</reference>
<dbReference type="Proteomes" id="UP000094569">
    <property type="component" value="Unassembled WGS sequence"/>
</dbReference>
<dbReference type="InterPro" id="IPR036691">
    <property type="entry name" value="Endo/exonu/phosph_ase_sf"/>
</dbReference>
<organism evidence="3 4">
    <name type="scientific">Aspergillus cristatus</name>
    <name type="common">Chinese Fuzhuan brick tea-fermentation fungus</name>
    <name type="synonym">Eurotium cristatum</name>
    <dbReference type="NCBI Taxonomy" id="573508"/>
    <lineage>
        <taxon>Eukaryota</taxon>
        <taxon>Fungi</taxon>
        <taxon>Dikarya</taxon>
        <taxon>Ascomycota</taxon>
        <taxon>Pezizomycotina</taxon>
        <taxon>Eurotiomycetes</taxon>
        <taxon>Eurotiomycetidae</taxon>
        <taxon>Eurotiales</taxon>
        <taxon>Aspergillaceae</taxon>
        <taxon>Aspergillus</taxon>
        <taxon>Aspergillus subgen. Aspergillus</taxon>
    </lineage>
</organism>
<dbReference type="PANTHER" id="PTHR33481:SF1">
    <property type="entry name" value="ENDONUCLEASE_EXONUCLEASE_PHOSPHATASE DOMAIN-CONTAINING PROTEIN-RELATED"/>
    <property type="match status" value="1"/>
</dbReference>
<evidence type="ECO:0008006" key="5">
    <source>
        <dbReference type="Google" id="ProtNLM"/>
    </source>
</evidence>
<accession>A0A1E3BKH2</accession>
<comment type="caution">
    <text evidence="3">The sequence shown here is derived from an EMBL/GenBank/DDBJ whole genome shotgun (WGS) entry which is preliminary data.</text>
</comment>
<dbReference type="SUPFAM" id="SSF56219">
    <property type="entry name" value="DNase I-like"/>
    <property type="match status" value="1"/>
</dbReference>
<dbReference type="Gene3D" id="3.30.420.10">
    <property type="entry name" value="Ribonuclease H-like superfamily/Ribonuclease H"/>
    <property type="match status" value="1"/>
</dbReference>
<dbReference type="VEuPathDB" id="FungiDB:SI65_04334"/>
<dbReference type="InterPro" id="IPR036397">
    <property type="entry name" value="RNaseH_sf"/>
</dbReference>
<dbReference type="GO" id="GO:0003676">
    <property type="term" value="F:nucleic acid binding"/>
    <property type="evidence" value="ECO:0007669"/>
    <property type="project" value="InterPro"/>
</dbReference>
<dbReference type="GO" id="GO:0004523">
    <property type="term" value="F:RNA-DNA hybrid ribonuclease activity"/>
    <property type="evidence" value="ECO:0007669"/>
    <property type="project" value="InterPro"/>
</dbReference>
<feature type="domain" description="Reverse transcriptase" evidence="1">
    <location>
        <begin position="672"/>
        <end position="952"/>
    </location>
</feature>
<keyword evidence="4" id="KW-1185">Reference proteome</keyword>
<dbReference type="InterPro" id="IPR002156">
    <property type="entry name" value="RNaseH_domain"/>
</dbReference>
<dbReference type="Gene3D" id="3.60.10.10">
    <property type="entry name" value="Endonuclease/exonuclease/phosphatase"/>
    <property type="match status" value="1"/>
</dbReference>
<dbReference type="SUPFAM" id="SSF53098">
    <property type="entry name" value="Ribonuclease H-like"/>
    <property type="match status" value="1"/>
</dbReference>
<dbReference type="CDD" id="cd01650">
    <property type="entry name" value="RT_nLTR_like"/>
    <property type="match status" value="1"/>
</dbReference>
<dbReference type="STRING" id="573508.A0A1E3BKH2"/>
<dbReference type="OrthoDB" id="5080849at2759"/>
<evidence type="ECO:0000259" key="1">
    <source>
        <dbReference type="PROSITE" id="PS50878"/>
    </source>
</evidence>
<dbReference type="PROSITE" id="PS50879">
    <property type="entry name" value="RNASE_H_1"/>
    <property type="match status" value="1"/>
</dbReference>
<dbReference type="Pfam" id="PF14529">
    <property type="entry name" value="Exo_endo_phos_2"/>
    <property type="match status" value="1"/>
</dbReference>
<dbReference type="PROSITE" id="PS50878">
    <property type="entry name" value="RT_POL"/>
    <property type="match status" value="1"/>
</dbReference>
<evidence type="ECO:0000259" key="2">
    <source>
        <dbReference type="PROSITE" id="PS50879"/>
    </source>
</evidence>
<sequence length="1456" mass="164280">MDILRKHLDKTCSAAIKEIQQVPSGLAIWPKDGPGLQLLTEHRELLERLIQGATAEVEQKWAIYALPNAPQQYTSYDGAQVPVTEQMALDELKLQTGLSPLRFYRSNKNPLSGTLVMAVPETQVQTVPKRVYLFGEVYLFGKNIPIKHKPLWPRIEQCTRCWDYHNPQTCTCTPRCRICSKKDHTEEAHSSPNEEETSDPCCTNCCGPFPADHSNCPTKPTIQQGAIQRLTRSQLIAKLGLLTNERTAPNMLDRLSHLQILQLNVGRNWEAHETALQLAFENNCHAVLIQEPWIFTDHSRRISKHHPSFHQLAPIEDWDILAIQINTPQRTTLLVNIYNAPRGAVDEGQGLESLMAQTTPSLPCLIAGDFNLQHPIWQSSARPSPRAEPFLSWTESQDLTLTLPPDLPTRGQNMIDLSWANSALLSLGISSEVATDLPPLADHEPILTTIQWGTNDLPRDTPPLRWSTLNDELFRETIQGETRHVDWVTSTLSPHPSPAQLDELANSITQAISTALEASTKRAYPRPCGHKWWNQDCTRVVKTLRRVARDPTSTPEDIRDAKQALRRVVRHSKRQFWRSKVDEFEEPKDVFNAVKWNRTEGTLPISPLKEGDRLHTSTDDKASYLVRALLQKASCSEDVELNLEPTSNPHLPFPDITEKEIYIAVARPKNSTPGKDGWHPTPFRDASLVAIPKPGKRDRSSPQAYRLIALLSVLGKGLERLIARRMAWIAIKHKVLHPQQFGALPLRSATDLTAALVHDVEEALARGLKASMLTLDVQGAFDAVLPGRLVRRLQEQGWPTHLVQWVASFTQSRTASLHLGNHTSQTFQVPAGLPQGSPISPILFMLFIEPIFKQGSLCSQRGRFGYADDICQLVASPSLEENCTALQHCTEELRQWGAREGLTFDFNKTELQHFTRGTNQSNPTCPIHTSQGSHIVTPPPPGGATRWLGIWFDRRLSFNKHCRTLAAKARQTAAGIRSLANTVRGTRAYLLRQATAACVISVLCYGAEAWWPGRNRPSPRNQGSISNRIDSSLSRLDRVLRDALRGTLPVYRTTPIAALHREAAIPPMEIILNQKRASARLRASRLDNRHPVFRRLFRTRPFPANTRLIHNHLPWLEGIEPNDTLINQAENSRNTQIICPTQDRAGEAFQQWADTCPPLSMFLFTDGSRLSNSDAVAGAGWYGYWGAWKQESAHGHHRLPNHEVFDAEATAAYEGLKAALNSAQAPYTQHLYVLLDNQEVARQLQGCPRGSSQHTILDFQELANNWPNWPLQCQAIRPGQVHVHWIPGHAGITGNEQADEQAKRGAMSTSQTNSSPARYAWALRTLKEEFWRRFQLYWTENAPQQYRDLSISLDKRPHELSLPRATLGRLLAARSGHGDFAQYHERFRHEDANLECSCRRPKSPHHFYYCRKGRKASPQPWGSRQVDEILRSKSGTRDFHEWLQESHFYSSICPAH</sequence>
<evidence type="ECO:0000313" key="4">
    <source>
        <dbReference type="Proteomes" id="UP000094569"/>
    </source>
</evidence>
<dbReference type="SUPFAM" id="SSF56672">
    <property type="entry name" value="DNA/RNA polymerases"/>
    <property type="match status" value="1"/>
</dbReference>
<dbReference type="InterPro" id="IPR005135">
    <property type="entry name" value="Endo/exonuclease/phosphatase"/>
</dbReference>
<evidence type="ECO:0000313" key="3">
    <source>
        <dbReference type="EMBL" id="ODM21281.1"/>
    </source>
</evidence>
<dbReference type="InterPro" id="IPR043502">
    <property type="entry name" value="DNA/RNA_pol_sf"/>
</dbReference>
<gene>
    <name evidence="3" type="ORF">SI65_04334</name>
</gene>
<protein>
    <recommendedName>
        <fullName evidence="5">Reverse transcriptase domain-containing protein</fullName>
    </recommendedName>
</protein>
<dbReference type="Pfam" id="PF00075">
    <property type="entry name" value="RNase_H"/>
    <property type="match status" value="1"/>
</dbReference>
<feature type="domain" description="RNase H type-1" evidence="2">
    <location>
        <begin position="1157"/>
        <end position="1307"/>
    </location>
</feature>
<dbReference type="EMBL" id="JXNT01000003">
    <property type="protein sequence ID" value="ODM21281.1"/>
    <property type="molecule type" value="Genomic_DNA"/>
</dbReference>